<feature type="region of interest" description="Disordered" evidence="1">
    <location>
        <begin position="29"/>
        <end position="48"/>
    </location>
</feature>
<sequence>MVSFWKALKEVAWTVLKATLAAGRITDNTAGGGQKHGHQSGADRDHPEGFILNDAHVKRAERRLLSRNPAPHHVPRGLPRNTDSSETRVLLPPSLSPVGKRILSSSCNFGFDFHVQCEPGLSVQLEGRWITSSPARGRPEGLKPVPSMRTVFCDKFTTSRTQADPEC</sequence>
<proteinExistence type="predicted"/>
<name>A0ABN8YD22_RANTA</name>
<keyword evidence="3" id="KW-1185">Reference proteome</keyword>
<dbReference type="EMBL" id="OX459955">
    <property type="protein sequence ID" value="CAI9159279.1"/>
    <property type="molecule type" value="Genomic_DNA"/>
</dbReference>
<dbReference type="Proteomes" id="UP001176941">
    <property type="component" value="Chromosome 19"/>
</dbReference>
<reference evidence="2" key="1">
    <citation type="submission" date="2023-04" db="EMBL/GenBank/DDBJ databases">
        <authorList>
            <consortium name="ELIXIR-Norway"/>
        </authorList>
    </citation>
    <scope>NUCLEOTIDE SEQUENCE [LARGE SCALE GENOMIC DNA]</scope>
</reference>
<protein>
    <submittedName>
        <fullName evidence="2">Uncharacterized protein</fullName>
    </submittedName>
</protein>
<accession>A0ABN8YD22</accession>
<gene>
    <name evidence="2" type="ORF">MRATA1EN1_LOCUS8241</name>
</gene>
<feature type="region of interest" description="Disordered" evidence="1">
    <location>
        <begin position="65"/>
        <end position="89"/>
    </location>
</feature>
<evidence type="ECO:0000313" key="2">
    <source>
        <dbReference type="EMBL" id="CAI9159279.1"/>
    </source>
</evidence>
<evidence type="ECO:0000256" key="1">
    <source>
        <dbReference type="SAM" id="MobiDB-lite"/>
    </source>
</evidence>
<organism evidence="2 3">
    <name type="scientific">Rangifer tarandus platyrhynchus</name>
    <name type="common">Svalbard reindeer</name>
    <dbReference type="NCBI Taxonomy" id="3082113"/>
    <lineage>
        <taxon>Eukaryota</taxon>
        <taxon>Metazoa</taxon>
        <taxon>Chordata</taxon>
        <taxon>Craniata</taxon>
        <taxon>Vertebrata</taxon>
        <taxon>Euteleostomi</taxon>
        <taxon>Mammalia</taxon>
        <taxon>Eutheria</taxon>
        <taxon>Laurasiatheria</taxon>
        <taxon>Artiodactyla</taxon>
        <taxon>Ruminantia</taxon>
        <taxon>Pecora</taxon>
        <taxon>Cervidae</taxon>
        <taxon>Odocoileinae</taxon>
        <taxon>Rangifer</taxon>
    </lineage>
</organism>
<evidence type="ECO:0000313" key="3">
    <source>
        <dbReference type="Proteomes" id="UP001176941"/>
    </source>
</evidence>